<dbReference type="Gene3D" id="3.30.110.120">
    <property type="match status" value="1"/>
</dbReference>
<dbReference type="GO" id="GO:0008270">
    <property type="term" value="F:zinc ion binding"/>
    <property type="evidence" value="ECO:0007669"/>
    <property type="project" value="UniProtKB-KW"/>
</dbReference>
<evidence type="ECO:0000259" key="11">
    <source>
        <dbReference type="PROSITE" id="PS51160"/>
    </source>
</evidence>
<organism evidence="13 14">
    <name type="scientific">Thiorhodovibrio frisius</name>
    <dbReference type="NCBI Taxonomy" id="631362"/>
    <lineage>
        <taxon>Bacteria</taxon>
        <taxon>Pseudomonadati</taxon>
        <taxon>Pseudomonadota</taxon>
        <taxon>Gammaproteobacteria</taxon>
        <taxon>Chromatiales</taxon>
        <taxon>Chromatiaceae</taxon>
        <taxon>Thiorhodovibrio</taxon>
    </lineage>
</organism>
<dbReference type="InterPro" id="IPR041440">
    <property type="entry name" value="HypF_C"/>
</dbReference>
<evidence type="ECO:0000313" key="14">
    <source>
        <dbReference type="Proteomes" id="UP000002964"/>
    </source>
</evidence>
<keyword evidence="14" id="KW-1185">Reference proteome</keyword>
<dbReference type="SUPFAM" id="SSF55821">
    <property type="entry name" value="YrdC/RibB"/>
    <property type="match status" value="1"/>
</dbReference>
<comment type="function">
    <text evidence="9">Involved in the maturation of [NiFe] hydrogenases. Along with HypE, it catalyzes the synthesis of the CN ligands of the active site iron of [NiFe]-hydrogenases. HypF functions as a carbamoyl transferase using carbamoylphosphate as a substrate and transferring the carboxamido moiety in an ATP-dependent reaction to the thiolate of the C-terminal cysteine of HypE yielding a protein-S-carboxamide.</text>
</comment>
<evidence type="ECO:0000256" key="1">
    <source>
        <dbReference type="ARBA" id="ARBA00004711"/>
    </source>
</evidence>
<dbReference type="InterPro" id="IPR006070">
    <property type="entry name" value="Sua5-like_dom"/>
</dbReference>
<reference evidence="14" key="1">
    <citation type="submission" date="2011-06" db="EMBL/GenBank/DDBJ databases">
        <authorList>
            <consortium name="US DOE Joint Genome Institute (JGI-PGF)"/>
            <person name="Lucas S."/>
            <person name="Han J."/>
            <person name="Lapidus A."/>
            <person name="Cheng J.-F."/>
            <person name="Goodwin L."/>
            <person name="Pitluck S."/>
            <person name="Peters L."/>
            <person name="Land M.L."/>
            <person name="Hauser L."/>
            <person name="Vogl K."/>
            <person name="Liu Z."/>
            <person name="Overmann J."/>
            <person name="Frigaard N.-U."/>
            <person name="Bryant D.A."/>
            <person name="Woyke T.J."/>
        </authorList>
    </citation>
    <scope>NUCLEOTIDE SEQUENCE [LARGE SCALE GENOMIC DNA]</scope>
    <source>
        <strain evidence="14">970</strain>
    </source>
</reference>
<evidence type="ECO:0000256" key="7">
    <source>
        <dbReference type="ARBA" id="ARBA00048220"/>
    </source>
</evidence>
<dbReference type="PROSITE" id="PS51160">
    <property type="entry name" value="ACYLPHOSPHATASE_3"/>
    <property type="match status" value="1"/>
</dbReference>
<dbReference type="PIRSF" id="PIRSF006256">
    <property type="entry name" value="CMPcnvr_hdrg_mat"/>
    <property type="match status" value="1"/>
</dbReference>
<evidence type="ECO:0000313" key="13">
    <source>
        <dbReference type="EMBL" id="EIC20544.1"/>
    </source>
</evidence>
<dbReference type="RefSeq" id="WP_009150947.1">
    <property type="nucleotide sequence ID" value="NZ_CP121471.1"/>
</dbReference>
<dbReference type="AlphaFoldDB" id="H8Z5D7"/>
<dbReference type="eggNOG" id="COG0068">
    <property type="taxonomic scope" value="Bacteria"/>
</dbReference>
<evidence type="ECO:0000256" key="8">
    <source>
        <dbReference type="ARBA" id="ARBA00072168"/>
    </source>
</evidence>
<reference evidence="13 14" key="2">
    <citation type="submission" date="2011-11" db="EMBL/GenBank/DDBJ databases">
        <authorList>
            <consortium name="US DOE Joint Genome Institute"/>
            <person name="Lucas S."/>
            <person name="Han J."/>
            <person name="Lapidus A."/>
            <person name="Cheng J.-F."/>
            <person name="Goodwin L."/>
            <person name="Pitluck S."/>
            <person name="Peters L."/>
            <person name="Ovchinnikova G."/>
            <person name="Zhang X."/>
            <person name="Detter J.C."/>
            <person name="Han C."/>
            <person name="Tapia R."/>
            <person name="Land M."/>
            <person name="Hauser L."/>
            <person name="Kyrpides N."/>
            <person name="Ivanova N."/>
            <person name="Pagani I."/>
            <person name="Vogl K."/>
            <person name="Liu Z."/>
            <person name="Overmann J."/>
            <person name="Frigaard N.-U."/>
            <person name="Bryant D."/>
            <person name="Woyke T."/>
        </authorList>
    </citation>
    <scope>NUCLEOTIDE SEQUENCE [LARGE SCALE GENOMIC DNA]</scope>
    <source>
        <strain evidence="13 14">970</strain>
    </source>
</reference>
<dbReference type="InterPro" id="IPR004421">
    <property type="entry name" value="Carbamoyltransferase_HypF"/>
</dbReference>
<dbReference type="GO" id="GO:0003725">
    <property type="term" value="F:double-stranded RNA binding"/>
    <property type="evidence" value="ECO:0007669"/>
    <property type="project" value="InterPro"/>
</dbReference>
<name>H8Z5D7_9GAMM</name>
<evidence type="ECO:0000256" key="5">
    <source>
        <dbReference type="ARBA" id="ARBA00022771"/>
    </source>
</evidence>
<protein>
    <recommendedName>
        <fullName evidence="8 9">Carbamoyltransferase HypF</fullName>
        <ecNumber evidence="9">6.2.-.-</ecNumber>
    </recommendedName>
</protein>
<dbReference type="Gene3D" id="3.30.420.40">
    <property type="match status" value="1"/>
</dbReference>
<dbReference type="GO" id="GO:0051604">
    <property type="term" value="P:protein maturation"/>
    <property type="evidence" value="ECO:0007669"/>
    <property type="project" value="TreeGrafter"/>
</dbReference>
<dbReference type="Pfam" id="PF22521">
    <property type="entry name" value="HypF_C_2"/>
    <property type="match status" value="1"/>
</dbReference>
<keyword evidence="10" id="KW-0378">Hydrolase</keyword>
<evidence type="ECO:0000256" key="4">
    <source>
        <dbReference type="ARBA" id="ARBA00022723"/>
    </source>
</evidence>
<dbReference type="Pfam" id="PF00708">
    <property type="entry name" value="Acylphosphatase"/>
    <property type="match status" value="1"/>
</dbReference>
<evidence type="ECO:0000256" key="2">
    <source>
        <dbReference type="ARBA" id="ARBA00008097"/>
    </source>
</evidence>
<keyword evidence="3" id="KW-0436">Ligase</keyword>
<keyword evidence="6" id="KW-0862">Zinc</keyword>
<proteinExistence type="inferred from homology"/>
<dbReference type="InterPro" id="IPR011125">
    <property type="entry name" value="Znf_HypF"/>
</dbReference>
<feature type="active site" evidence="10">
    <location>
        <position position="45"/>
    </location>
</feature>
<comment type="catalytic activity">
    <reaction evidence="10">
        <text>an acyl phosphate + H2O = a carboxylate + phosphate + H(+)</text>
        <dbReference type="Rhea" id="RHEA:14965"/>
        <dbReference type="ChEBI" id="CHEBI:15377"/>
        <dbReference type="ChEBI" id="CHEBI:15378"/>
        <dbReference type="ChEBI" id="CHEBI:29067"/>
        <dbReference type="ChEBI" id="CHEBI:43474"/>
        <dbReference type="ChEBI" id="CHEBI:59918"/>
        <dbReference type="EC" id="3.6.1.7"/>
    </reaction>
</comment>
<dbReference type="GO" id="GO:0003998">
    <property type="term" value="F:acylphosphatase activity"/>
    <property type="evidence" value="ECO:0007669"/>
    <property type="project" value="UniProtKB-EC"/>
</dbReference>
<dbReference type="PANTHER" id="PTHR42959">
    <property type="entry name" value="CARBAMOYLTRANSFERASE"/>
    <property type="match status" value="1"/>
</dbReference>
<feature type="domain" description="YrdC-like" evidence="12">
    <location>
        <begin position="218"/>
        <end position="407"/>
    </location>
</feature>
<evidence type="ECO:0000256" key="6">
    <source>
        <dbReference type="ARBA" id="ARBA00022833"/>
    </source>
</evidence>
<accession>H8Z5D7</accession>
<dbReference type="NCBIfam" id="TIGR00143">
    <property type="entry name" value="hypF"/>
    <property type="match status" value="1"/>
</dbReference>
<evidence type="ECO:0000259" key="12">
    <source>
        <dbReference type="PROSITE" id="PS51163"/>
    </source>
</evidence>
<dbReference type="InterPro" id="IPR051060">
    <property type="entry name" value="Carbamoyltrans_HypF-like"/>
</dbReference>
<comment type="catalytic activity">
    <reaction evidence="7 9">
        <text>C-terminal L-cysteinyl-[HypE protein] + carbamoyl phosphate + ATP + H2O = C-terminal S-carboxamide-L-cysteinyl-[HypE protein] + AMP + phosphate + diphosphate + H(+)</text>
        <dbReference type="Rhea" id="RHEA:55636"/>
        <dbReference type="Rhea" id="RHEA-COMP:14247"/>
        <dbReference type="Rhea" id="RHEA-COMP:14392"/>
        <dbReference type="ChEBI" id="CHEBI:15377"/>
        <dbReference type="ChEBI" id="CHEBI:15378"/>
        <dbReference type="ChEBI" id="CHEBI:30616"/>
        <dbReference type="ChEBI" id="CHEBI:33019"/>
        <dbReference type="ChEBI" id="CHEBI:43474"/>
        <dbReference type="ChEBI" id="CHEBI:58228"/>
        <dbReference type="ChEBI" id="CHEBI:76913"/>
        <dbReference type="ChEBI" id="CHEBI:139126"/>
        <dbReference type="ChEBI" id="CHEBI:456215"/>
    </reaction>
</comment>
<feature type="active site" evidence="10">
    <location>
        <position position="27"/>
    </location>
</feature>
<dbReference type="InterPro" id="IPR017968">
    <property type="entry name" value="Acylphosphatase_CS"/>
</dbReference>
<dbReference type="HOGENOM" id="CLU_009164_0_0_6"/>
<dbReference type="InterPro" id="IPR036046">
    <property type="entry name" value="Acylphosphatase-like_dom_sf"/>
</dbReference>
<dbReference type="GO" id="GO:0016874">
    <property type="term" value="F:ligase activity"/>
    <property type="evidence" value="ECO:0007669"/>
    <property type="project" value="UniProtKB-UniRule"/>
</dbReference>
<dbReference type="InterPro" id="IPR055128">
    <property type="entry name" value="HypF_C_2"/>
</dbReference>
<dbReference type="PROSITE" id="PS51163">
    <property type="entry name" value="YRDC"/>
    <property type="match status" value="1"/>
</dbReference>
<dbReference type="Pfam" id="PF17788">
    <property type="entry name" value="HypF_C"/>
    <property type="match status" value="1"/>
</dbReference>
<dbReference type="SUPFAM" id="SSF54975">
    <property type="entry name" value="Acylphosphatase/BLUF domain-like"/>
    <property type="match status" value="1"/>
</dbReference>
<dbReference type="Pfam" id="PF01300">
    <property type="entry name" value="Sua5_yciO_yrdC"/>
    <property type="match status" value="1"/>
</dbReference>
<dbReference type="Pfam" id="PF07503">
    <property type="entry name" value="zf-HYPF"/>
    <property type="match status" value="2"/>
</dbReference>
<comment type="pathway">
    <text evidence="1 9">Protein modification; [NiFe] hydrogenase maturation.</text>
</comment>
<keyword evidence="4" id="KW-0479">Metal-binding</keyword>
<dbReference type="STRING" id="631362.Thi970DRAFT_04187"/>
<dbReference type="InterPro" id="IPR001792">
    <property type="entry name" value="Acylphosphatase-like_dom"/>
</dbReference>
<keyword evidence="5" id="KW-0863">Zinc-finger</keyword>
<dbReference type="EC" id="6.2.-.-" evidence="9"/>
<gene>
    <name evidence="13" type="ORF">Thi970DRAFT_04187</name>
</gene>
<dbReference type="InterPro" id="IPR017945">
    <property type="entry name" value="DHBP_synth_RibB-like_a/b_dom"/>
</dbReference>
<evidence type="ECO:0000256" key="10">
    <source>
        <dbReference type="PROSITE-ProRule" id="PRU00520"/>
    </source>
</evidence>
<dbReference type="PROSITE" id="PS00150">
    <property type="entry name" value="ACYLPHOSPHATASE_1"/>
    <property type="match status" value="1"/>
</dbReference>
<evidence type="ECO:0000256" key="3">
    <source>
        <dbReference type="ARBA" id="ARBA00022598"/>
    </source>
</evidence>
<dbReference type="FunFam" id="3.30.420.40:FF:000124">
    <property type="entry name" value="Carbamoyltransferase HypF"/>
    <property type="match status" value="1"/>
</dbReference>
<dbReference type="Gene3D" id="3.30.420.360">
    <property type="match status" value="1"/>
</dbReference>
<feature type="domain" description="Acylphosphatase-like" evidence="11">
    <location>
        <begin position="12"/>
        <end position="104"/>
    </location>
</feature>
<comment type="similarity">
    <text evidence="2 9">Belongs to the carbamoyltransferase HypF family.</text>
</comment>
<dbReference type="Gene3D" id="3.90.870.50">
    <property type="match status" value="1"/>
</dbReference>
<dbReference type="EMBL" id="JH603170">
    <property type="protein sequence ID" value="EIC20544.1"/>
    <property type="molecule type" value="Genomic_DNA"/>
</dbReference>
<dbReference type="GO" id="GO:0016743">
    <property type="term" value="F:carboxyl- or carbamoyltransferase activity"/>
    <property type="evidence" value="ECO:0007669"/>
    <property type="project" value="UniProtKB-UniRule"/>
</dbReference>
<sequence length="802" mass="86592">MISLTESRPLHVEHLRVRGLVQGVGFRPHVWHLAHSLGCLGDVRNDGDGVLIRLWAPDTKTADTFCQRLRADSPPLARIDALERSRQPAQSSAPPPTTDFQIIASAATEVHTGLVPDAATCPACAAEIGQLGNRRHRYPFTNCTHCGPRLSIVRAIPYDRANTSMACFPLCPDCLAEYNNPANRRFHAQPNACPMCGPRLWLEDSSGQMLDPADLDAEDAIAAASRLISRGQILAIKGIGGFHLACDATNSQAVARLRQRKARDAKPFALMARDLDVIRRYCAVSAQEAALLQSPAAPIVLLECRHSEPDQPSLAPGIAPGQTSLGFMLPYSPLHLLLLAHWERPLVMTSGNRSDEPQAIDNADARTRLAPLADALLLHDRDILNRLDDSVARVDAGQPRLLRRARGLAPAPLLVPEGFHQAPPVLALGGELKNTFCLLDAPRLILSQHLGDLDEPATLREFERTLRLYRELFQHQPERIAVDQHPDYRSSAFGRHLAAELALPLIEVQHHHAHIAAVLAENAWPRDAGSVLGLALDGLGYGSDGTLWGGELLRADYQGFTRLGWLRPTPLPGGDRAAKEPWRNLLAQIHTAFGWDQACAQWPLLTRLPGLTEAPIPALLRIMDAGINAPLSSSTGRLFDAVAAALGVCTKSIAYEGQAAMELETLARAGSGASRTPNSAGYPFARLHRPEGIQLDPAPMWQALLDDLSQGLPPARIAARFHQGLATALTELSLDLAREQGLDTLALSGGSFQNRILLGSVVHQAERAGLRVLAHSRVPSNDGGIALGQALIAAAASPRPAH</sequence>
<dbReference type="UniPathway" id="UPA00335"/>
<dbReference type="PANTHER" id="PTHR42959:SF1">
    <property type="entry name" value="CARBAMOYLTRANSFERASE HYPF"/>
    <property type="match status" value="1"/>
</dbReference>
<dbReference type="Proteomes" id="UP000002964">
    <property type="component" value="Unassembled WGS sequence"/>
</dbReference>
<evidence type="ECO:0000256" key="9">
    <source>
        <dbReference type="PIRNR" id="PIRNR006256"/>
    </source>
</evidence>